<protein>
    <submittedName>
        <fullName evidence="1">Uncharacterized protein</fullName>
    </submittedName>
</protein>
<name>A0A317SD25_9PEZI</name>
<dbReference type="AlphaFoldDB" id="A0A317SD25"/>
<accession>A0A317SD25</accession>
<gene>
    <name evidence="1" type="ORF">C7212DRAFT_336182</name>
</gene>
<proteinExistence type="predicted"/>
<dbReference type="Proteomes" id="UP000246991">
    <property type="component" value="Unassembled WGS sequence"/>
</dbReference>
<organism evidence="1 2">
    <name type="scientific">Tuber magnatum</name>
    <name type="common">white Piedmont truffle</name>
    <dbReference type="NCBI Taxonomy" id="42249"/>
    <lineage>
        <taxon>Eukaryota</taxon>
        <taxon>Fungi</taxon>
        <taxon>Dikarya</taxon>
        <taxon>Ascomycota</taxon>
        <taxon>Pezizomycotina</taxon>
        <taxon>Pezizomycetes</taxon>
        <taxon>Pezizales</taxon>
        <taxon>Tuberaceae</taxon>
        <taxon>Tuber</taxon>
    </lineage>
</organism>
<reference evidence="1 2" key="1">
    <citation type="submission" date="2018-03" db="EMBL/GenBank/DDBJ databases">
        <title>Genomes of Pezizomycetes fungi and the evolution of truffles.</title>
        <authorList>
            <person name="Murat C."/>
            <person name="Payen T."/>
            <person name="Noel B."/>
            <person name="Kuo A."/>
            <person name="Martin F.M."/>
        </authorList>
    </citation>
    <scope>NUCLEOTIDE SEQUENCE [LARGE SCALE GENOMIC DNA]</scope>
    <source>
        <strain evidence="1">091103-1</strain>
    </source>
</reference>
<keyword evidence="2" id="KW-1185">Reference proteome</keyword>
<evidence type="ECO:0000313" key="2">
    <source>
        <dbReference type="Proteomes" id="UP000246991"/>
    </source>
</evidence>
<evidence type="ECO:0000313" key="1">
    <source>
        <dbReference type="EMBL" id="PWW72429.1"/>
    </source>
</evidence>
<dbReference type="EMBL" id="PYWC01000106">
    <property type="protein sequence ID" value="PWW72429.1"/>
    <property type="molecule type" value="Genomic_DNA"/>
</dbReference>
<comment type="caution">
    <text evidence="1">The sequence shown here is derived from an EMBL/GenBank/DDBJ whole genome shotgun (WGS) entry which is preliminary data.</text>
</comment>
<sequence>MVYIVKHALLAVVTPPTSVIISTSTSTATSVTSATTCSTPVVTTIIVMVIVPIPTTPTRTVSIVPR</sequence>